<keyword evidence="5 7" id="KW-0472">Membrane</keyword>
<dbReference type="EMBL" id="HACG01034067">
    <property type="protein sequence ID" value="CEK80932.1"/>
    <property type="molecule type" value="Transcribed_RNA"/>
</dbReference>
<evidence type="ECO:0000256" key="2">
    <source>
        <dbReference type="ARBA" id="ARBA00006510"/>
    </source>
</evidence>
<organism evidence="9">
    <name type="scientific">Arion vulgaris</name>
    <dbReference type="NCBI Taxonomy" id="1028688"/>
    <lineage>
        <taxon>Eukaryota</taxon>
        <taxon>Metazoa</taxon>
        <taxon>Spiralia</taxon>
        <taxon>Lophotrochozoa</taxon>
        <taxon>Mollusca</taxon>
        <taxon>Gastropoda</taxon>
        <taxon>Heterobranchia</taxon>
        <taxon>Euthyneura</taxon>
        <taxon>Panpulmonata</taxon>
        <taxon>Eupulmonata</taxon>
        <taxon>Stylommatophora</taxon>
        <taxon>Helicina</taxon>
        <taxon>Arionoidea</taxon>
        <taxon>Arionidae</taxon>
        <taxon>Arion</taxon>
    </lineage>
</organism>
<feature type="region of interest" description="Disordered" evidence="6">
    <location>
        <begin position="297"/>
        <end position="325"/>
    </location>
</feature>
<sequence length="325" mass="38250">MPFVISSIQWIIPVAFTFLEGYEQFTMPKYELFIHMFREQLLRATMLAVLVYFWLNVASSKVECWETFVGQEIYRLTIMDMIFGLLYSFFMEFIRKLCSLKWKSIERAEFAIARHTLELIYTQSLCWLGVFYCPLLPVVVIAKLLITFYVKRYSVVQNCRPSLKPWRASRTHTHFVGYIFIFFICMCVAVFFSILKIQPSRTCGPYQNYETSYDVISKLVSTWENNYKVFGQIVRFIFSPGFVSGFLVVLCVMVYYSRAIMQSRRSRVEQFQKQLLLEGEDKKFLLNLLNHVKVSQDYSKPGPSKPTVVQQHSHQQPQGSMNFSN</sequence>
<accession>A0A0B7AK54</accession>
<keyword evidence="3 7" id="KW-0812">Transmembrane</keyword>
<dbReference type="GO" id="GO:0005886">
    <property type="term" value="C:plasma membrane"/>
    <property type="evidence" value="ECO:0007669"/>
    <property type="project" value="InterPro"/>
</dbReference>
<evidence type="ECO:0000256" key="7">
    <source>
        <dbReference type="SAM" id="Phobius"/>
    </source>
</evidence>
<evidence type="ECO:0000256" key="1">
    <source>
        <dbReference type="ARBA" id="ARBA00004141"/>
    </source>
</evidence>
<evidence type="ECO:0000259" key="8">
    <source>
        <dbReference type="Pfam" id="PF07810"/>
    </source>
</evidence>
<feature type="transmembrane region" description="Helical" evidence="7">
    <location>
        <begin position="136"/>
        <end position="154"/>
    </location>
</feature>
<dbReference type="PANTHER" id="PTHR23302">
    <property type="entry name" value="TRANSMEMBRANE CHANNEL-RELATED"/>
    <property type="match status" value="1"/>
</dbReference>
<feature type="transmembrane region" description="Helical" evidence="7">
    <location>
        <begin position="73"/>
        <end position="90"/>
    </location>
</feature>
<name>A0A0B7AK54_9EUPU</name>
<feature type="transmembrane region" description="Helical" evidence="7">
    <location>
        <begin position="41"/>
        <end position="58"/>
    </location>
</feature>
<evidence type="ECO:0000256" key="3">
    <source>
        <dbReference type="ARBA" id="ARBA00022692"/>
    </source>
</evidence>
<keyword evidence="4 7" id="KW-1133">Transmembrane helix</keyword>
<feature type="transmembrane region" description="Helical" evidence="7">
    <location>
        <begin position="175"/>
        <end position="195"/>
    </location>
</feature>
<dbReference type="GO" id="GO:0008381">
    <property type="term" value="F:mechanosensitive monoatomic ion channel activity"/>
    <property type="evidence" value="ECO:0007669"/>
    <property type="project" value="TreeGrafter"/>
</dbReference>
<dbReference type="InterPro" id="IPR038900">
    <property type="entry name" value="TMC"/>
</dbReference>
<dbReference type="Pfam" id="PF07810">
    <property type="entry name" value="TMC"/>
    <property type="match status" value="1"/>
</dbReference>
<evidence type="ECO:0000256" key="4">
    <source>
        <dbReference type="ARBA" id="ARBA00022989"/>
    </source>
</evidence>
<evidence type="ECO:0000313" key="9">
    <source>
        <dbReference type="EMBL" id="CEK80932.1"/>
    </source>
</evidence>
<evidence type="ECO:0000256" key="5">
    <source>
        <dbReference type="ARBA" id="ARBA00023136"/>
    </source>
</evidence>
<evidence type="ECO:0000256" key="6">
    <source>
        <dbReference type="SAM" id="MobiDB-lite"/>
    </source>
</evidence>
<feature type="transmembrane region" description="Helical" evidence="7">
    <location>
        <begin position="233"/>
        <end position="256"/>
    </location>
</feature>
<dbReference type="PANTHER" id="PTHR23302:SF43">
    <property type="entry name" value="TMC DOMAIN-CONTAINING PROTEIN"/>
    <property type="match status" value="1"/>
</dbReference>
<gene>
    <name evidence="9" type="primary">ORF123480</name>
</gene>
<reference evidence="9" key="1">
    <citation type="submission" date="2014-12" db="EMBL/GenBank/DDBJ databases">
        <title>Insight into the proteome of Arion vulgaris.</title>
        <authorList>
            <person name="Aradska J."/>
            <person name="Bulat T."/>
            <person name="Smidak R."/>
            <person name="Sarate P."/>
            <person name="Gangsoo J."/>
            <person name="Sialana F."/>
            <person name="Bilban M."/>
            <person name="Lubec G."/>
        </authorList>
    </citation>
    <scope>NUCLEOTIDE SEQUENCE</scope>
    <source>
        <tissue evidence="9">Skin</tissue>
    </source>
</reference>
<protein>
    <recommendedName>
        <fullName evidence="8">TMC domain-containing protein</fullName>
    </recommendedName>
</protein>
<comment type="similarity">
    <text evidence="2">Belongs to the TMC family.</text>
</comment>
<proteinExistence type="inferred from homology"/>
<dbReference type="AlphaFoldDB" id="A0A0B7AK54"/>
<feature type="compositionally biased region" description="Polar residues" evidence="6">
    <location>
        <begin position="307"/>
        <end position="325"/>
    </location>
</feature>
<comment type="subcellular location">
    <subcellularLocation>
        <location evidence="1">Membrane</location>
        <topology evidence="1">Multi-pass membrane protein</topology>
    </subcellularLocation>
</comment>
<feature type="domain" description="TMC" evidence="8">
    <location>
        <begin position="64"/>
        <end position="169"/>
    </location>
</feature>
<dbReference type="InterPro" id="IPR012496">
    <property type="entry name" value="TMC_dom"/>
</dbReference>